<dbReference type="EMBL" id="JAWZYT010000807">
    <property type="protein sequence ID" value="KAK4318679.1"/>
    <property type="molecule type" value="Genomic_DNA"/>
</dbReference>
<sequence>MQGFVPSQCSSYEHSYFRQSYILWVTVAEIHAILHSLLSPGHVESPPTFSHAPHRVPTDFPADTIHLSQPRNYFPSTSSDEEGWTQDTGFV</sequence>
<organism evidence="2 3">
    <name type="scientific">Petrolisthes manimaculis</name>
    <dbReference type="NCBI Taxonomy" id="1843537"/>
    <lineage>
        <taxon>Eukaryota</taxon>
        <taxon>Metazoa</taxon>
        <taxon>Ecdysozoa</taxon>
        <taxon>Arthropoda</taxon>
        <taxon>Crustacea</taxon>
        <taxon>Multicrustacea</taxon>
        <taxon>Malacostraca</taxon>
        <taxon>Eumalacostraca</taxon>
        <taxon>Eucarida</taxon>
        <taxon>Decapoda</taxon>
        <taxon>Pleocyemata</taxon>
        <taxon>Anomura</taxon>
        <taxon>Galatheoidea</taxon>
        <taxon>Porcellanidae</taxon>
        <taxon>Petrolisthes</taxon>
    </lineage>
</organism>
<gene>
    <name evidence="2" type="ORF">Pmani_010307</name>
</gene>
<protein>
    <submittedName>
        <fullName evidence="2">Uncharacterized protein</fullName>
    </submittedName>
</protein>
<name>A0AAE1UHF0_9EUCA</name>
<evidence type="ECO:0000313" key="2">
    <source>
        <dbReference type="EMBL" id="KAK4318679.1"/>
    </source>
</evidence>
<evidence type="ECO:0000256" key="1">
    <source>
        <dbReference type="SAM" id="MobiDB-lite"/>
    </source>
</evidence>
<feature type="region of interest" description="Disordered" evidence="1">
    <location>
        <begin position="71"/>
        <end position="91"/>
    </location>
</feature>
<reference evidence="2" key="1">
    <citation type="submission" date="2023-11" db="EMBL/GenBank/DDBJ databases">
        <title>Genome assemblies of two species of porcelain crab, Petrolisthes cinctipes and Petrolisthes manimaculis (Anomura: Porcellanidae).</title>
        <authorList>
            <person name="Angst P."/>
        </authorList>
    </citation>
    <scope>NUCLEOTIDE SEQUENCE</scope>
    <source>
        <strain evidence="2">PB745_02</strain>
        <tissue evidence="2">Gill</tissue>
    </source>
</reference>
<accession>A0AAE1UHF0</accession>
<evidence type="ECO:0000313" key="3">
    <source>
        <dbReference type="Proteomes" id="UP001292094"/>
    </source>
</evidence>
<comment type="caution">
    <text evidence="2">The sequence shown here is derived from an EMBL/GenBank/DDBJ whole genome shotgun (WGS) entry which is preliminary data.</text>
</comment>
<dbReference type="AlphaFoldDB" id="A0AAE1UHF0"/>
<dbReference type="Proteomes" id="UP001292094">
    <property type="component" value="Unassembled WGS sequence"/>
</dbReference>
<keyword evidence="3" id="KW-1185">Reference proteome</keyword>
<proteinExistence type="predicted"/>